<evidence type="ECO:0000256" key="1">
    <source>
        <dbReference type="SAM" id="SignalP"/>
    </source>
</evidence>
<dbReference type="OrthoDB" id="3787526at2"/>
<dbReference type="KEGG" id="noy:EXE57_00925"/>
<evidence type="ECO:0000313" key="3">
    <source>
        <dbReference type="Proteomes" id="UP000294894"/>
    </source>
</evidence>
<feature type="signal peptide" evidence="1">
    <location>
        <begin position="1"/>
        <end position="21"/>
    </location>
</feature>
<gene>
    <name evidence="2" type="ORF">EXE57_00925</name>
</gene>
<evidence type="ECO:0000313" key="2">
    <source>
        <dbReference type="EMBL" id="QBR90989.1"/>
    </source>
</evidence>
<dbReference type="AlphaFoldDB" id="A0A4P7GH58"/>
<accession>A0A4P7GH58</accession>
<organism evidence="2 3">
    <name type="scientific">Nocardioides euryhalodurans</name>
    <dbReference type="NCBI Taxonomy" id="2518370"/>
    <lineage>
        <taxon>Bacteria</taxon>
        <taxon>Bacillati</taxon>
        <taxon>Actinomycetota</taxon>
        <taxon>Actinomycetes</taxon>
        <taxon>Propionibacteriales</taxon>
        <taxon>Nocardioidaceae</taxon>
        <taxon>Nocardioides</taxon>
    </lineage>
</organism>
<keyword evidence="1" id="KW-0732">Signal</keyword>
<dbReference type="EMBL" id="CP038267">
    <property type="protein sequence ID" value="QBR90989.1"/>
    <property type="molecule type" value="Genomic_DNA"/>
</dbReference>
<dbReference type="RefSeq" id="WP_135073141.1">
    <property type="nucleotide sequence ID" value="NZ_CP038267.1"/>
</dbReference>
<feature type="chain" id="PRO_5020788911" evidence="1">
    <location>
        <begin position="22"/>
        <end position="140"/>
    </location>
</feature>
<reference evidence="2 3" key="1">
    <citation type="submission" date="2019-03" db="EMBL/GenBank/DDBJ databases">
        <title>Three New Species of Nocardioides, Nocardioides euryhalodurans sp. nov., Nocardioides seonyuensis sp. nov. and Nocardioides eburneoflavus sp. nov., Iolated from Soil.</title>
        <authorList>
            <person name="Roh S.G."/>
            <person name="Lee C."/>
            <person name="Kim M.-K."/>
            <person name="Kim S.B."/>
        </authorList>
    </citation>
    <scope>NUCLEOTIDE SEQUENCE [LARGE SCALE GENOMIC DNA]</scope>
    <source>
        <strain evidence="2 3">MMS17-SY117</strain>
    </source>
</reference>
<dbReference type="Proteomes" id="UP000294894">
    <property type="component" value="Chromosome"/>
</dbReference>
<proteinExistence type="predicted"/>
<sequence length="140" mass="14799">MLLTALLGVALAPFPQQTASASCAAPYLEAVGRQVLERGAAVTVGGRSFVDGCRDTMTCSTGPGCGSCSYDDLPVRPLEDVVLRLVQGDRSWELAVADADTAANDRLGWVTWVFELPAGVRPGAARLVAEDAQPVRIRIR</sequence>
<keyword evidence="3" id="KW-1185">Reference proteome</keyword>
<name>A0A4P7GH58_9ACTN</name>
<protein>
    <submittedName>
        <fullName evidence="2">Uncharacterized protein</fullName>
    </submittedName>
</protein>